<evidence type="ECO:0000256" key="1">
    <source>
        <dbReference type="SAM" id="Phobius"/>
    </source>
</evidence>
<dbReference type="InterPro" id="IPR043128">
    <property type="entry name" value="Rev_trsase/Diguanyl_cyclase"/>
</dbReference>
<dbReference type="SMART" id="SM00091">
    <property type="entry name" value="PAS"/>
    <property type="match status" value="1"/>
</dbReference>
<dbReference type="InterPro" id="IPR000014">
    <property type="entry name" value="PAS"/>
</dbReference>
<dbReference type="Gene3D" id="3.30.450.20">
    <property type="entry name" value="PAS domain"/>
    <property type="match status" value="1"/>
</dbReference>
<dbReference type="KEGG" id="pter:C2L65_43290"/>
<dbReference type="RefSeq" id="WP_052426831.1">
    <property type="nucleotide sequence ID" value="NZ_CP026114.1"/>
</dbReference>
<dbReference type="PANTHER" id="PTHR44757">
    <property type="entry name" value="DIGUANYLATE CYCLASE DGCP"/>
    <property type="match status" value="1"/>
</dbReference>
<keyword evidence="1" id="KW-0472">Membrane</keyword>
<evidence type="ECO:0000313" key="3">
    <source>
        <dbReference type="EMBL" id="AUT66492.1"/>
    </source>
</evidence>
<feature type="domain" description="GGDEF" evidence="2">
    <location>
        <begin position="372"/>
        <end position="504"/>
    </location>
</feature>
<name>A0A2I8F4A2_9BURK</name>
<dbReference type="EMBL" id="CP026114">
    <property type="protein sequence ID" value="AUT66492.1"/>
    <property type="molecule type" value="Genomic_DNA"/>
</dbReference>
<feature type="transmembrane region" description="Helical" evidence="1">
    <location>
        <begin position="100"/>
        <end position="121"/>
    </location>
</feature>
<dbReference type="GO" id="GO:0003824">
    <property type="term" value="F:catalytic activity"/>
    <property type="evidence" value="ECO:0007669"/>
    <property type="project" value="UniProtKB-ARBA"/>
</dbReference>
<dbReference type="CDD" id="cd01949">
    <property type="entry name" value="GGDEF"/>
    <property type="match status" value="1"/>
</dbReference>
<proteinExistence type="predicted"/>
<dbReference type="PROSITE" id="PS50887">
    <property type="entry name" value="GGDEF"/>
    <property type="match status" value="1"/>
</dbReference>
<dbReference type="InterPro" id="IPR052155">
    <property type="entry name" value="Biofilm_reg_signaling"/>
</dbReference>
<organism evidence="3 4">
    <name type="scientific">Paraburkholderia terrae</name>
    <dbReference type="NCBI Taxonomy" id="311230"/>
    <lineage>
        <taxon>Bacteria</taxon>
        <taxon>Pseudomonadati</taxon>
        <taxon>Pseudomonadota</taxon>
        <taxon>Betaproteobacteria</taxon>
        <taxon>Burkholderiales</taxon>
        <taxon>Burkholderiaceae</taxon>
        <taxon>Paraburkholderia</taxon>
    </lineage>
</organism>
<feature type="transmembrane region" description="Helical" evidence="1">
    <location>
        <begin position="178"/>
        <end position="196"/>
    </location>
</feature>
<dbReference type="Pfam" id="PF12860">
    <property type="entry name" value="PAS_7"/>
    <property type="match status" value="1"/>
</dbReference>
<keyword evidence="1" id="KW-1133">Transmembrane helix</keyword>
<dbReference type="InterPro" id="IPR035965">
    <property type="entry name" value="PAS-like_dom_sf"/>
</dbReference>
<feature type="transmembrane region" description="Helical" evidence="1">
    <location>
        <begin position="65"/>
        <end position="88"/>
    </location>
</feature>
<dbReference type="InterPro" id="IPR000160">
    <property type="entry name" value="GGDEF_dom"/>
</dbReference>
<dbReference type="SUPFAM" id="SSF55073">
    <property type="entry name" value="Nucleotide cyclase"/>
    <property type="match status" value="1"/>
</dbReference>
<dbReference type="SMART" id="SM00267">
    <property type="entry name" value="GGDEF"/>
    <property type="match status" value="1"/>
</dbReference>
<dbReference type="AlphaFoldDB" id="A0A2I8F4A2"/>
<sequence>MSGRTSILDSILATPTSEHGGVTASIRSSLLSSLFEDQRSLAMSGAASAFVALVAFISLHRVWPALWLIAGTGVIAARIYVAQAYVAANRSTAIHPLHAATRYAPLALLTSALVGAGSMACVMSGDAALSALAIMVTAGTLGGVASRNAGLPRLAVAQIGLGAAPLGLGALFAPSHAYWVLVPPLFAYIAAMASIVRRHYAGLVALMTAEQANAELAARFDAALAHMPHGLCTIDEAGKVIIANRRTAELFGATIEMLRLNVPLPEFIGHVGLAKFGETLRRQLVARCTEWLSANRGPLDIALDDGRQLEMTRNTVPDGSAVIIIEDVTERRASEKQVLHLARHDPLTGLANRRYLQEQMEQWLLRAGDGSLTLAMLFLDLDGFKAVNDDLGHDAGDEVLRAVARRLEKTLRHGETIARLGGDEFAMIVEHATSGACTALAGRIIQRLSEPYRLSGGATATIGVSIGLAFAQKGESLEQLMKRADRALYEAKAAGRGTFRFSTTGTAATAAATDGVCGSSEHDLVLP</sequence>
<feature type="transmembrane region" description="Helical" evidence="1">
    <location>
        <begin position="41"/>
        <end position="59"/>
    </location>
</feature>
<keyword evidence="1" id="KW-0812">Transmembrane</keyword>
<feature type="transmembrane region" description="Helical" evidence="1">
    <location>
        <begin position="127"/>
        <end position="145"/>
    </location>
</feature>
<protein>
    <submittedName>
        <fullName evidence="3">GGDEF domain-containing protein</fullName>
    </submittedName>
</protein>
<dbReference type="Proteomes" id="UP000243502">
    <property type="component" value="Chromosome 4"/>
</dbReference>
<accession>A0A2I8F4A2</accession>
<reference evidence="3 4" key="1">
    <citation type="submission" date="2018-01" db="EMBL/GenBank/DDBJ databases">
        <title>Species boundaries and ecological features among Paraburkholderia terrae DSMZ17804T, P. hospita DSMZ17164T and P. caribensis DSMZ13236T.</title>
        <authorList>
            <person name="Pratama A.A."/>
        </authorList>
    </citation>
    <scope>NUCLEOTIDE SEQUENCE [LARGE SCALE GENOMIC DNA]</scope>
    <source>
        <strain evidence="3 4">DSM 17804</strain>
    </source>
</reference>
<gene>
    <name evidence="3" type="ORF">C2L65_43290</name>
</gene>
<dbReference type="Pfam" id="PF00990">
    <property type="entry name" value="GGDEF"/>
    <property type="match status" value="1"/>
</dbReference>
<dbReference type="NCBIfam" id="TIGR00254">
    <property type="entry name" value="GGDEF"/>
    <property type="match status" value="1"/>
</dbReference>
<feature type="transmembrane region" description="Helical" evidence="1">
    <location>
        <begin position="154"/>
        <end position="172"/>
    </location>
</feature>
<evidence type="ECO:0000259" key="2">
    <source>
        <dbReference type="PROSITE" id="PS50887"/>
    </source>
</evidence>
<evidence type="ECO:0000313" key="4">
    <source>
        <dbReference type="Proteomes" id="UP000243502"/>
    </source>
</evidence>
<dbReference type="FunFam" id="3.30.70.270:FF:000001">
    <property type="entry name" value="Diguanylate cyclase domain protein"/>
    <property type="match status" value="1"/>
</dbReference>
<dbReference type="InterPro" id="IPR029787">
    <property type="entry name" value="Nucleotide_cyclase"/>
</dbReference>
<dbReference type="SUPFAM" id="SSF55785">
    <property type="entry name" value="PYP-like sensor domain (PAS domain)"/>
    <property type="match status" value="1"/>
</dbReference>
<dbReference type="OrthoDB" id="8526884at2"/>
<dbReference type="Gene3D" id="3.30.70.270">
    <property type="match status" value="1"/>
</dbReference>
<dbReference type="PANTHER" id="PTHR44757:SF2">
    <property type="entry name" value="BIOFILM ARCHITECTURE MAINTENANCE PROTEIN MBAA"/>
    <property type="match status" value="1"/>
</dbReference>